<proteinExistence type="predicted"/>
<gene>
    <name evidence="4" type="ORF">W7K_05115</name>
</gene>
<dbReference type="PRINTS" id="PR00722">
    <property type="entry name" value="CHYMOTRYPSIN"/>
</dbReference>
<dbReference type="InterPro" id="IPR009003">
    <property type="entry name" value="Peptidase_S1_PA"/>
</dbReference>
<feature type="domain" description="Peptidase S1" evidence="3">
    <location>
        <begin position="14"/>
        <end position="266"/>
    </location>
</feature>
<evidence type="ECO:0000313" key="4">
    <source>
        <dbReference type="EMBL" id="KOF00351.1"/>
    </source>
</evidence>
<comment type="caution">
    <text evidence="4">The sequence shown here is derived from an EMBL/GenBank/DDBJ whole genome shotgun (WGS) entry which is preliminary data.</text>
</comment>
<sequence length="271" mass="28726">MNRWIFLALATLPFAAGAVVIRDDVDDARYRIDASVFPALADMPGEGHGVLIAPQWVLTAGHAAPMEGMDATITIDGKGYGVERVFLHPGYRRMPEALGKEAMATGSASKIHAFLAASDDIALIRLAAPVSGVPPVALYRGADEVTQVASLIGKGATGNGAVGLAPGGPHRTTLRRACNAITGGNTRYLWYRFDPPPQGLPLEGVLGNGDSGGPLLISKEGTWQLVGLGSWITAVPEHALEAGFYGQVVYNVRVSRYLNWIESIIKRDASR</sequence>
<dbReference type="Pfam" id="PF13365">
    <property type="entry name" value="Trypsin_2"/>
    <property type="match status" value="1"/>
</dbReference>
<dbReference type="AlphaFoldDB" id="A0A0L8ADH7"/>
<dbReference type="EMBL" id="AJLO02000014">
    <property type="protein sequence ID" value="KOF00351.1"/>
    <property type="molecule type" value="Genomic_DNA"/>
</dbReference>
<dbReference type="Proteomes" id="UP000036890">
    <property type="component" value="Unassembled WGS sequence"/>
</dbReference>
<evidence type="ECO:0000259" key="3">
    <source>
        <dbReference type="PROSITE" id="PS50240"/>
    </source>
</evidence>
<dbReference type="SUPFAM" id="SSF50494">
    <property type="entry name" value="Trypsin-like serine proteases"/>
    <property type="match status" value="1"/>
</dbReference>
<keyword evidence="1" id="KW-1015">Disulfide bond</keyword>
<dbReference type="InterPro" id="IPR001314">
    <property type="entry name" value="Peptidase_S1A"/>
</dbReference>
<dbReference type="OrthoDB" id="267336at2"/>
<keyword evidence="2" id="KW-0732">Signal</keyword>
<organism evidence="4 5">
    <name type="scientific">Stenotrophomonas geniculata N1</name>
    <dbReference type="NCBI Taxonomy" id="1167641"/>
    <lineage>
        <taxon>Bacteria</taxon>
        <taxon>Pseudomonadati</taxon>
        <taxon>Pseudomonadota</taxon>
        <taxon>Gammaproteobacteria</taxon>
        <taxon>Lysobacterales</taxon>
        <taxon>Lysobacteraceae</taxon>
        <taxon>Stenotrophomonas</taxon>
    </lineage>
</organism>
<dbReference type="PROSITE" id="PS50240">
    <property type="entry name" value="TRYPSIN_DOM"/>
    <property type="match status" value="1"/>
</dbReference>
<dbReference type="RefSeq" id="WP_010485650.1">
    <property type="nucleotide sequence ID" value="NZ_AJLO02000014.1"/>
</dbReference>
<evidence type="ECO:0000256" key="2">
    <source>
        <dbReference type="SAM" id="SignalP"/>
    </source>
</evidence>
<dbReference type="InterPro" id="IPR043504">
    <property type="entry name" value="Peptidase_S1_PA_chymotrypsin"/>
</dbReference>
<dbReference type="PANTHER" id="PTHR24250">
    <property type="entry name" value="CHYMOTRYPSIN-RELATED"/>
    <property type="match status" value="1"/>
</dbReference>
<evidence type="ECO:0000256" key="1">
    <source>
        <dbReference type="ARBA" id="ARBA00023157"/>
    </source>
</evidence>
<dbReference type="Gene3D" id="2.40.10.10">
    <property type="entry name" value="Trypsin-like serine proteases"/>
    <property type="match status" value="1"/>
</dbReference>
<reference evidence="4 5" key="1">
    <citation type="journal article" date="2012" name="J. Bacteriol.">
        <title>Genome sequence of a novel nicotine-degrading strain, Pseudomonas geniculata N1.</title>
        <authorList>
            <person name="Tang H."/>
            <person name="Yu H."/>
            <person name="Tai C."/>
            <person name="Huang K."/>
            <person name="Liu Y."/>
            <person name="Wang L."/>
            <person name="Yao Y."/>
            <person name="Wu G."/>
            <person name="Xu P."/>
        </authorList>
    </citation>
    <scope>NUCLEOTIDE SEQUENCE [LARGE SCALE GENOMIC DNA]</scope>
    <source>
        <strain evidence="4 5">N1</strain>
    </source>
</reference>
<accession>A0A0L8ADH7</accession>
<dbReference type="InterPro" id="IPR001254">
    <property type="entry name" value="Trypsin_dom"/>
</dbReference>
<feature type="chain" id="PRO_5005580261" evidence="2">
    <location>
        <begin position="19"/>
        <end position="271"/>
    </location>
</feature>
<dbReference type="GO" id="GO:0004252">
    <property type="term" value="F:serine-type endopeptidase activity"/>
    <property type="evidence" value="ECO:0007669"/>
    <property type="project" value="InterPro"/>
</dbReference>
<feature type="signal peptide" evidence="2">
    <location>
        <begin position="1"/>
        <end position="18"/>
    </location>
</feature>
<dbReference type="SMART" id="SM00020">
    <property type="entry name" value="Tryp_SPc"/>
    <property type="match status" value="1"/>
</dbReference>
<dbReference type="GO" id="GO:0006508">
    <property type="term" value="P:proteolysis"/>
    <property type="evidence" value="ECO:0007669"/>
    <property type="project" value="InterPro"/>
</dbReference>
<protein>
    <submittedName>
        <fullName evidence="4">Trypsin</fullName>
    </submittedName>
</protein>
<name>A0A0L8ADH7_9GAMM</name>
<evidence type="ECO:0000313" key="5">
    <source>
        <dbReference type="Proteomes" id="UP000036890"/>
    </source>
</evidence>